<sequence>MFAKFPFHLGARWSTRMSAYTSRTLRMLSRNSRSSFSVLANPNPAVMDSSIYKHFRFASSTTPHSTASDPAEVEAMHCLEQGTRLLEEGDVEGAKRLYARSAEINRNASSLYNLGVTHYCLKDFDAAIAAWQESIALQPASPDTHTNLANAYVLSPLPRPDLALHHLRIASSLSPEDREIAFNLAVVLEASLCLFFTPFFIVSSWPTKIAENLEESLEYYKKCSAFGMERAQIHIRNVTAKILNRRVQSAQIPSQQDE</sequence>
<dbReference type="PROSITE" id="PS50005">
    <property type="entry name" value="TPR"/>
    <property type="match status" value="1"/>
</dbReference>
<feature type="repeat" description="TPR" evidence="1">
    <location>
        <begin position="108"/>
        <end position="141"/>
    </location>
</feature>
<evidence type="ECO:0000313" key="2">
    <source>
        <dbReference type="EMBL" id="KAJ4498904.1"/>
    </source>
</evidence>
<organism evidence="2 3">
    <name type="scientific">Lentinula lateritia</name>
    <dbReference type="NCBI Taxonomy" id="40482"/>
    <lineage>
        <taxon>Eukaryota</taxon>
        <taxon>Fungi</taxon>
        <taxon>Dikarya</taxon>
        <taxon>Basidiomycota</taxon>
        <taxon>Agaricomycotina</taxon>
        <taxon>Agaricomycetes</taxon>
        <taxon>Agaricomycetidae</taxon>
        <taxon>Agaricales</taxon>
        <taxon>Marasmiineae</taxon>
        <taxon>Omphalotaceae</taxon>
        <taxon>Lentinula</taxon>
    </lineage>
</organism>
<evidence type="ECO:0000313" key="3">
    <source>
        <dbReference type="Proteomes" id="UP001150217"/>
    </source>
</evidence>
<dbReference type="SUPFAM" id="SSF48452">
    <property type="entry name" value="TPR-like"/>
    <property type="match status" value="1"/>
</dbReference>
<protein>
    <recommendedName>
        <fullName evidence="4">TPR-like protein</fullName>
    </recommendedName>
</protein>
<dbReference type="Gene3D" id="1.25.40.10">
    <property type="entry name" value="Tetratricopeptide repeat domain"/>
    <property type="match status" value="1"/>
</dbReference>
<dbReference type="InterPro" id="IPR011990">
    <property type="entry name" value="TPR-like_helical_dom_sf"/>
</dbReference>
<name>A0ABQ8VRA5_9AGAR</name>
<gene>
    <name evidence="2" type="ORF">C8R41DRAFT_105256</name>
</gene>
<dbReference type="Proteomes" id="UP001150217">
    <property type="component" value="Unassembled WGS sequence"/>
</dbReference>
<keyword evidence="1" id="KW-0802">TPR repeat</keyword>
<proteinExistence type="predicted"/>
<keyword evidence="3" id="KW-1185">Reference proteome</keyword>
<dbReference type="SMART" id="SM00028">
    <property type="entry name" value="TPR"/>
    <property type="match status" value="2"/>
</dbReference>
<reference evidence="2" key="1">
    <citation type="submission" date="2022-08" db="EMBL/GenBank/DDBJ databases">
        <title>A Global Phylogenomic Analysis of the Shiitake Genus Lentinula.</title>
        <authorList>
            <consortium name="DOE Joint Genome Institute"/>
            <person name="Sierra-Patev S."/>
            <person name="Min B."/>
            <person name="Naranjo-Ortiz M."/>
            <person name="Looney B."/>
            <person name="Konkel Z."/>
            <person name="Slot J.C."/>
            <person name="Sakamoto Y."/>
            <person name="Steenwyk J.L."/>
            <person name="Rokas A."/>
            <person name="Carro J."/>
            <person name="Camarero S."/>
            <person name="Ferreira P."/>
            <person name="Molpeceres G."/>
            <person name="Ruiz-Duenas F.J."/>
            <person name="Serrano A."/>
            <person name="Henrissat B."/>
            <person name="Drula E."/>
            <person name="Hughes K.W."/>
            <person name="Mata J.L."/>
            <person name="Ishikawa N.K."/>
            <person name="Vargas-Isla R."/>
            <person name="Ushijima S."/>
            <person name="Smith C.A."/>
            <person name="Ahrendt S."/>
            <person name="Andreopoulos W."/>
            <person name="He G."/>
            <person name="Labutti K."/>
            <person name="Lipzen A."/>
            <person name="Ng V."/>
            <person name="Riley R."/>
            <person name="Sandor L."/>
            <person name="Barry K."/>
            <person name="Martinez A.T."/>
            <person name="Xiao Y."/>
            <person name="Gibbons J.G."/>
            <person name="Terashima K."/>
            <person name="Grigoriev I.V."/>
            <person name="Hibbett D.S."/>
        </authorList>
    </citation>
    <scope>NUCLEOTIDE SEQUENCE</scope>
    <source>
        <strain evidence="2">RHP3577 ss4</strain>
    </source>
</reference>
<evidence type="ECO:0000256" key="1">
    <source>
        <dbReference type="PROSITE-ProRule" id="PRU00339"/>
    </source>
</evidence>
<comment type="caution">
    <text evidence="2">The sequence shown here is derived from an EMBL/GenBank/DDBJ whole genome shotgun (WGS) entry which is preliminary data.</text>
</comment>
<accession>A0ABQ8VRA5</accession>
<dbReference type="InterPro" id="IPR019734">
    <property type="entry name" value="TPR_rpt"/>
</dbReference>
<evidence type="ECO:0008006" key="4">
    <source>
        <dbReference type="Google" id="ProtNLM"/>
    </source>
</evidence>
<dbReference type="Pfam" id="PF13414">
    <property type="entry name" value="TPR_11"/>
    <property type="match status" value="1"/>
</dbReference>
<dbReference type="EMBL" id="JANVFT010000013">
    <property type="protein sequence ID" value="KAJ4498904.1"/>
    <property type="molecule type" value="Genomic_DNA"/>
</dbReference>